<evidence type="ECO:0000256" key="4">
    <source>
        <dbReference type="ARBA" id="ARBA00022755"/>
    </source>
</evidence>
<keyword evidence="3 8" id="KW-0547">Nucleotide-binding</keyword>
<keyword evidence="6" id="KW-0464">Manganese</keyword>
<evidence type="ECO:0000313" key="10">
    <source>
        <dbReference type="EMBL" id="WDF83452.1"/>
    </source>
</evidence>
<feature type="domain" description="ATP-grasp" evidence="9">
    <location>
        <begin position="112"/>
        <end position="296"/>
    </location>
</feature>
<dbReference type="InterPro" id="IPR054350">
    <property type="entry name" value="PurT/PurK_preATP-grasp"/>
</dbReference>
<gene>
    <name evidence="10" type="ORF">PQ472_04240</name>
</gene>
<evidence type="ECO:0000256" key="1">
    <source>
        <dbReference type="ARBA" id="ARBA00001936"/>
    </source>
</evidence>
<evidence type="ECO:0000259" key="9">
    <source>
        <dbReference type="PROSITE" id="PS50975"/>
    </source>
</evidence>
<dbReference type="InterPro" id="IPR016185">
    <property type="entry name" value="PreATP-grasp_dom_sf"/>
</dbReference>
<dbReference type="Gene3D" id="3.40.50.20">
    <property type="match status" value="1"/>
</dbReference>
<proteinExistence type="predicted"/>
<dbReference type="SUPFAM" id="SSF52440">
    <property type="entry name" value="PreATP-grasp domain"/>
    <property type="match status" value="1"/>
</dbReference>
<dbReference type="PANTHER" id="PTHR11609">
    <property type="entry name" value="PURINE BIOSYNTHESIS PROTEIN 6/7, PUR6/7"/>
    <property type="match status" value="1"/>
</dbReference>
<evidence type="ECO:0000313" key="11">
    <source>
        <dbReference type="Proteomes" id="UP001220377"/>
    </source>
</evidence>
<dbReference type="Pfam" id="PF02222">
    <property type="entry name" value="ATP-grasp"/>
    <property type="match status" value="1"/>
</dbReference>
<dbReference type="Proteomes" id="UP001220377">
    <property type="component" value="Chromosome"/>
</dbReference>
<reference evidence="10 11" key="1">
    <citation type="submission" date="2023-02" db="EMBL/GenBank/DDBJ databases">
        <title>Genome sequence of Lacticaseibacillus sp. KACC 23028.</title>
        <authorList>
            <person name="Kim S."/>
            <person name="Heo J."/>
            <person name="Kwon S.-W."/>
        </authorList>
    </citation>
    <scope>NUCLEOTIDE SEQUENCE [LARGE SCALE GENOMIC DNA]</scope>
    <source>
        <strain evidence="10 11">KACC 23028</strain>
    </source>
</reference>
<comment type="cofactor">
    <cofactor evidence="1">
        <name>Mn(2+)</name>
        <dbReference type="ChEBI" id="CHEBI:29035"/>
    </cofactor>
</comment>
<evidence type="ECO:0000256" key="2">
    <source>
        <dbReference type="ARBA" id="ARBA00001946"/>
    </source>
</evidence>
<evidence type="ECO:0000256" key="8">
    <source>
        <dbReference type="PROSITE-ProRule" id="PRU00409"/>
    </source>
</evidence>
<keyword evidence="11" id="KW-1185">Reference proteome</keyword>
<dbReference type="PROSITE" id="PS50975">
    <property type="entry name" value="ATP_GRASP"/>
    <property type="match status" value="1"/>
</dbReference>
<dbReference type="SUPFAM" id="SSF56059">
    <property type="entry name" value="Glutathione synthetase ATP-binding domain-like"/>
    <property type="match status" value="1"/>
</dbReference>
<organism evidence="10 11">
    <name type="scientific">Lacticaseibacillus pabuli</name>
    <dbReference type="NCBI Taxonomy" id="3025672"/>
    <lineage>
        <taxon>Bacteria</taxon>
        <taxon>Bacillati</taxon>
        <taxon>Bacillota</taxon>
        <taxon>Bacilli</taxon>
        <taxon>Lactobacillales</taxon>
        <taxon>Lactobacillaceae</taxon>
        <taxon>Lacticaseibacillus</taxon>
    </lineage>
</organism>
<protein>
    <submittedName>
        <fullName evidence="10">ATP-grasp domain-containing protein</fullName>
    </submittedName>
</protein>
<evidence type="ECO:0000256" key="7">
    <source>
        <dbReference type="ARBA" id="ARBA00025704"/>
    </source>
</evidence>
<dbReference type="InterPro" id="IPR011761">
    <property type="entry name" value="ATP-grasp"/>
</dbReference>
<keyword evidence="4" id="KW-0658">Purine biosynthesis</keyword>
<evidence type="ECO:0000256" key="3">
    <source>
        <dbReference type="ARBA" id="ARBA00022741"/>
    </source>
</evidence>
<dbReference type="InterPro" id="IPR013815">
    <property type="entry name" value="ATP_grasp_subdomain_1"/>
</dbReference>
<dbReference type="Gene3D" id="3.30.470.20">
    <property type="entry name" value="ATP-grasp fold, B domain"/>
    <property type="match status" value="1"/>
</dbReference>
<comment type="pathway">
    <text evidence="7">Purine metabolism.</text>
</comment>
<comment type="cofactor">
    <cofactor evidence="2">
        <name>Mg(2+)</name>
        <dbReference type="ChEBI" id="CHEBI:18420"/>
    </cofactor>
</comment>
<evidence type="ECO:0000256" key="5">
    <source>
        <dbReference type="ARBA" id="ARBA00022840"/>
    </source>
</evidence>
<keyword evidence="5 8" id="KW-0067">ATP-binding</keyword>
<sequence>MTKFIAPGSFVGIIGGGFAGYQLAMTARQMGMKTVILTSSVDDIAFKAADMKMVGSANDPKVLSEFKKHVDVMTYIDETVVGGEMLADAVPAAQLPSGTDILSFTQDRYLEKIFLEDLKMNVLPYTQVVSSDDVDKAIDSLGYPSVLKPLQKSLNDRHLLLETDADVWRAKGLMDSRPFIMESWLDHPRQLAIICVKSDDGLQVMPLIEIDEGIEGLNAAIEPAQVDGSVLVESLRVAETVGAKVDYLGVFAIEFFLTKEGTLYVKRVTPGPRMYGDVIGSVAPDDQYDLHLRAVLGWPVPTVPIDGSAILIPLRESQRDAVATQIQIKPKWRWRFFAAGPVFGELTVPGPLMDALSAISATQQFEINAQPQTYKSEDK</sequence>
<dbReference type="InterPro" id="IPR003135">
    <property type="entry name" value="ATP-grasp_carboxylate-amine"/>
</dbReference>
<dbReference type="Pfam" id="PF22660">
    <property type="entry name" value="RS_preATP-grasp-like"/>
    <property type="match status" value="1"/>
</dbReference>
<accession>A0ABY7WWX3</accession>
<dbReference type="EMBL" id="CP117884">
    <property type="protein sequence ID" value="WDF83452.1"/>
    <property type="molecule type" value="Genomic_DNA"/>
</dbReference>
<dbReference type="Gene3D" id="3.30.1490.20">
    <property type="entry name" value="ATP-grasp fold, A domain"/>
    <property type="match status" value="1"/>
</dbReference>
<dbReference type="RefSeq" id="WP_274261641.1">
    <property type="nucleotide sequence ID" value="NZ_CP117884.1"/>
</dbReference>
<name>A0ABY7WWX3_9LACO</name>
<dbReference type="PANTHER" id="PTHR11609:SF5">
    <property type="entry name" value="PHOSPHORIBOSYLAMINOIMIDAZOLE CARBOXYLASE"/>
    <property type="match status" value="1"/>
</dbReference>
<evidence type="ECO:0000256" key="6">
    <source>
        <dbReference type="ARBA" id="ARBA00023211"/>
    </source>
</evidence>